<sequence>MENISPMVVSPKGILIPPSIPPVEPAVKPAVVTSMANPCRAIIPYQLEFDDSTCFPSPLLSSSPPLSPLTQKPHTFQVSKGSKKTKPPKAPISNVNPSSVQCFVDASKAFVYQRWKWAHAVSKLSAPHPILVREFYANLDRTVIAEGHPCCVSAFVRGTRIPFGQSTISGILKVELIKNPTYGKQFNPDQTMMGRVLTCRDDYL</sequence>
<name>A0A803Q7B6_CANSA</name>
<evidence type="ECO:0000256" key="1">
    <source>
        <dbReference type="SAM" id="MobiDB-lite"/>
    </source>
</evidence>
<reference evidence="2" key="2">
    <citation type="submission" date="2021-03" db="UniProtKB">
        <authorList>
            <consortium name="EnsemblPlants"/>
        </authorList>
    </citation>
    <scope>IDENTIFICATION</scope>
</reference>
<protein>
    <submittedName>
        <fullName evidence="2">Uncharacterized protein</fullName>
    </submittedName>
</protein>
<dbReference type="EMBL" id="UZAU01000694">
    <property type="status" value="NOT_ANNOTATED_CDS"/>
    <property type="molecule type" value="Genomic_DNA"/>
</dbReference>
<evidence type="ECO:0000313" key="2">
    <source>
        <dbReference type="EnsemblPlants" id="cds.evm.model.08.1009"/>
    </source>
</evidence>
<organism evidence="2 3">
    <name type="scientific">Cannabis sativa</name>
    <name type="common">Hemp</name>
    <name type="synonym">Marijuana</name>
    <dbReference type="NCBI Taxonomy" id="3483"/>
    <lineage>
        <taxon>Eukaryota</taxon>
        <taxon>Viridiplantae</taxon>
        <taxon>Streptophyta</taxon>
        <taxon>Embryophyta</taxon>
        <taxon>Tracheophyta</taxon>
        <taxon>Spermatophyta</taxon>
        <taxon>Magnoliopsida</taxon>
        <taxon>eudicotyledons</taxon>
        <taxon>Gunneridae</taxon>
        <taxon>Pentapetalae</taxon>
        <taxon>rosids</taxon>
        <taxon>fabids</taxon>
        <taxon>Rosales</taxon>
        <taxon>Cannabaceae</taxon>
        <taxon>Cannabis</taxon>
    </lineage>
</organism>
<accession>A0A803Q7B6</accession>
<dbReference type="AlphaFoldDB" id="A0A803Q7B6"/>
<dbReference type="Gramene" id="evm.model.08.1009">
    <property type="protein sequence ID" value="cds.evm.model.08.1009"/>
    <property type="gene ID" value="evm.TU.08.1009"/>
</dbReference>
<proteinExistence type="predicted"/>
<feature type="compositionally biased region" description="Polar residues" evidence="1">
    <location>
        <begin position="70"/>
        <end position="80"/>
    </location>
</feature>
<dbReference type="EnsemblPlants" id="evm.model.08.1009">
    <property type="protein sequence ID" value="cds.evm.model.08.1009"/>
    <property type="gene ID" value="evm.TU.08.1009"/>
</dbReference>
<evidence type="ECO:0000313" key="3">
    <source>
        <dbReference type="Proteomes" id="UP000596661"/>
    </source>
</evidence>
<feature type="region of interest" description="Disordered" evidence="1">
    <location>
        <begin position="64"/>
        <end position="93"/>
    </location>
</feature>
<reference evidence="2" key="1">
    <citation type="submission" date="2018-11" db="EMBL/GenBank/DDBJ databases">
        <authorList>
            <person name="Grassa J C."/>
        </authorList>
    </citation>
    <scope>NUCLEOTIDE SEQUENCE [LARGE SCALE GENOMIC DNA]</scope>
</reference>
<keyword evidence="3" id="KW-1185">Reference proteome</keyword>
<dbReference type="Proteomes" id="UP000596661">
    <property type="component" value="Chromosome 8"/>
</dbReference>